<dbReference type="OrthoDB" id="8913322at2"/>
<gene>
    <name evidence="1" type="ORF">CLPU_3c02320</name>
</gene>
<dbReference type="Proteomes" id="UP000037267">
    <property type="component" value="Unassembled WGS sequence"/>
</dbReference>
<accession>A0A0L0WDA3</accession>
<dbReference type="EMBL" id="LGSS01000003">
    <property type="protein sequence ID" value="KNF09453.1"/>
    <property type="molecule type" value="Genomic_DNA"/>
</dbReference>
<dbReference type="AlphaFoldDB" id="A0A0L0WDA3"/>
<name>A0A0L0WDA3_GOTPU</name>
<keyword evidence="2" id="KW-1185">Reference proteome</keyword>
<evidence type="ECO:0000313" key="1">
    <source>
        <dbReference type="EMBL" id="KNF09453.1"/>
    </source>
</evidence>
<organism evidence="1 2">
    <name type="scientific">Gottschalkia purinilytica</name>
    <name type="common">Clostridium purinilyticum</name>
    <dbReference type="NCBI Taxonomy" id="1503"/>
    <lineage>
        <taxon>Bacteria</taxon>
        <taxon>Bacillati</taxon>
        <taxon>Bacillota</taxon>
        <taxon>Tissierellia</taxon>
        <taxon>Tissierellales</taxon>
        <taxon>Gottschalkiaceae</taxon>
        <taxon>Gottschalkia</taxon>
    </lineage>
</organism>
<sequence>MKNTDFKNILSNWISQISNEEDLDENIKALNFGIFESENGYTVYLIGSNEYDIDDDEWACNEDFVPKQKYLTFNEGQTIRLNWEDFEELICRTLKSIINSEKVDEYSILNVDNITTGFDDGDLIKIK</sequence>
<dbReference type="STRING" id="1503.CLPU_3c02320"/>
<protein>
    <submittedName>
        <fullName evidence="1">Uncharacterized protein</fullName>
    </submittedName>
</protein>
<evidence type="ECO:0000313" key="2">
    <source>
        <dbReference type="Proteomes" id="UP000037267"/>
    </source>
</evidence>
<proteinExistence type="predicted"/>
<comment type="caution">
    <text evidence="1">The sequence shown here is derived from an EMBL/GenBank/DDBJ whole genome shotgun (WGS) entry which is preliminary data.</text>
</comment>
<reference evidence="2" key="1">
    <citation type="submission" date="2015-07" db="EMBL/GenBank/DDBJ databases">
        <title>Draft genome sequence of the purine-degrading Gottschalkia purinilyticum DSM 1384 (formerly Clostridium purinilyticum).</title>
        <authorList>
            <person name="Poehlein A."/>
            <person name="Schiel-Bengelsdorf B."/>
            <person name="Bengelsdorf F.R."/>
            <person name="Daniel R."/>
            <person name="Duerre P."/>
        </authorList>
    </citation>
    <scope>NUCLEOTIDE SEQUENCE [LARGE SCALE GENOMIC DNA]</scope>
    <source>
        <strain evidence="2">DSM 1384</strain>
    </source>
</reference>
<dbReference type="RefSeq" id="WP_050354435.1">
    <property type="nucleotide sequence ID" value="NZ_LGSS01000003.1"/>
</dbReference>